<evidence type="ECO:0000256" key="1">
    <source>
        <dbReference type="SAM" id="MobiDB-lite"/>
    </source>
</evidence>
<dbReference type="InterPro" id="IPR013087">
    <property type="entry name" value="Znf_C2H2_type"/>
</dbReference>
<keyword evidence="4" id="KW-1185">Reference proteome</keyword>
<feature type="region of interest" description="Disordered" evidence="1">
    <location>
        <begin position="1"/>
        <end position="28"/>
    </location>
</feature>
<dbReference type="AlphaFoldDB" id="A0A7C8IBT1"/>
<dbReference type="OrthoDB" id="18440at2759"/>
<proteinExistence type="predicted"/>
<name>A0A7C8IBT1_9PLEO</name>
<evidence type="ECO:0000259" key="2">
    <source>
        <dbReference type="PROSITE" id="PS00028"/>
    </source>
</evidence>
<feature type="compositionally biased region" description="Low complexity" evidence="1">
    <location>
        <begin position="169"/>
        <end position="181"/>
    </location>
</feature>
<feature type="region of interest" description="Disordered" evidence="1">
    <location>
        <begin position="156"/>
        <end position="261"/>
    </location>
</feature>
<organism evidence="3 4">
    <name type="scientific">Massariosphaeria phaeospora</name>
    <dbReference type="NCBI Taxonomy" id="100035"/>
    <lineage>
        <taxon>Eukaryota</taxon>
        <taxon>Fungi</taxon>
        <taxon>Dikarya</taxon>
        <taxon>Ascomycota</taxon>
        <taxon>Pezizomycotina</taxon>
        <taxon>Dothideomycetes</taxon>
        <taxon>Pleosporomycetidae</taxon>
        <taxon>Pleosporales</taxon>
        <taxon>Pleosporales incertae sedis</taxon>
        <taxon>Massariosphaeria</taxon>
    </lineage>
</organism>
<dbReference type="PANTHER" id="PTHR21354">
    <property type="entry name" value="ZINC FINGER PROTEIN 511"/>
    <property type="match status" value="1"/>
</dbReference>
<feature type="compositionally biased region" description="Low complexity" evidence="1">
    <location>
        <begin position="10"/>
        <end position="21"/>
    </location>
</feature>
<dbReference type="PROSITE" id="PS00028">
    <property type="entry name" value="ZINC_FINGER_C2H2_1"/>
    <property type="match status" value="1"/>
</dbReference>
<accession>A0A7C8IBT1</accession>
<dbReference type="Proteomes" id="UP000481861">
    <property type="component" value="Unassembled WGS sequence"/>
</dbReference>
<comment type="caution">
    <text evidence="3">The sequence shown here is derived from an EMBL/GenBank/DDBJ whole genome shotgun (WGS) entry which is preliminary data.</text>
</comment>
<gene>
    <name evidence="3" type="ORF">BDV95DRAFT_463065</name>
</gene>
<feature type="compositionally biased region" description="Acidic residues" evidence="1">
    <location>
        <begin position="202"/>
        <end position="220"/>
    </location>
</feature>
<dbReference type="PANTHER" id="PTHR21354:SF0">
    <property type="entry name" value="ZINC FINGER PROTEIN 511"/>
    <property type="match status" value="1"/>
</dbReference>
<dbReference type="EMBL" id="JAADJZ010000006">
    <property type="protein sequence ID" value="KAF2874126.1"/>
    <property type="molecule type" value="Genomic_DNA"/>
</dbReference>
<evidence type="ECO:0000313" key="3">
    <source>
        <dbReference type="EMBL" id="KAF2874126.1"/>
    </source>
</evidence>
<feature type="non-terminal residue" evidence="3">
    <location>
        <position position="301"/>
    </location>
</feature>
<dbReference type="InterPro" id="IPR039258">
    <property type="entry name" value="ZNF511"/>
</dbReference>
<evidence type="ECO:0000313" key="4">
    <source>
        <dbReference type="Proteomes" id="UP000481861"/>
    </source>
</evidence>
<sequence>MGVKRSRQDSLSSSDAAASPTPSSPPVHVKIVHLDGDSALSDQPAVMKCSLPPHAPLTFASFDDYDVHYQKAHVNRCSECHRNFPDEHFLHLHIAENHDPISEAKRDRGEKIYQCLVSTCDRPCSTPAKRRLHCIDKHQFPRNYDFFIVNDGIDRRSSMLRPPHRRRSSTFSSASSVNGASGRRRGQSVASVTEGMDVVKDEAEEDGEDEDESDDDEEEKTPEGSTKSPFKLHGRGGFGRRGQSRARPGRGFGRGLAASSRPALAEAPAADAVDSLASNMSALKFVPHSVRVPQDRGRGLG</sequence>
<feature type="domain" description="C2H2-type" evidence="2">
    <location>
        <begin position="77"/>
        <end position="98"/>
    </location>
</feature>
<dbReference type="SMART" id="SM00355">
    <property type="entry name" value="ZnF_C2H2"/>
    <property type="match status" value="2"/>
</dbReference>
<reference evidence="3 4" key="1">
    <citation type="submission" date="2020-01" db="EMBL/GenBank/DDBJ databases">
        <authorList>
            <consortium name="DOE Joint Genome Institute"/>
            <person name="Haridas S."/>
            <person name="Albert R."/>
            <person name="Binder M."/>
            <person name="Bloem J."/>
            <person name="Labutti K."/>
            <person name="Salamov A."/>
            <person name="Andreopoulos B."/>
            <person name="Baker S.E."/>
            <person name="Barry K."/>
            <person name="Bills G."/>
            <person name="Bluhm B.H."/>
            <person name="Cannon C."/>
            <person name="Castanera R."/>
            <person name="Culley D.E."/>
            <person name="Daum C."/>
            <person name="Ezra D."/>
            <person name="Gonzalez J.B."/>
            <person name="Henrissat B."/>
            <person name="Kuo A."/>
            <person name="Liang C."/>
            <person name="Lipzen A."/>
            <person name="Lutzoni F."/>
            <person name="Magnuson J."/>
            <person name="Mondo S."/>
            <person name="Nolan M."/>
            <person name="Ohm R."/>
            <person name="Pangilinan J."/>
            <person name="Park H.-J.H."/>
            <person name="Ramirez L."/>
            <person name="Alfaro M."/>
            <person name="Sun H."/>
            <person name="Tritt A."/>
            <person name="Yoshinaga Y."/>
            <person name="Zwiers L.-H.L."/>
            <person name="Turgeon B.G."/>
            <person name="Goodwin S.B."/>
            <person name="Spatafora J.W."/>
            <person name="Crous P.W."/>
            <person name="Grigoriev I.V."/>
        </authorList>
    </citation>
    <scope>NUCLEOTIDE SEQUENCE [LARGE SCALE GENOMIC DNA]</scope>
    <source>
        <strain evidence="3 4">CBS 611.86</strain>
    </source>
</reference>
<protein>
    <recommendedName>
        <fullName evidence="2">C2H2-type domain-containing protein</fullName>
    </recommendedName>
</protein>